<dbReference type="EMBL" id="JARNBH010000042">
    <property type="protein sequence ID" value="MEC0276810.1"/>
    <property type="molecule type" value="Genomic_DNA"/>
</dbReference>
<evidence type="ECO:0000313" key="2">
    <source>
        <dbReference type="Proteomes" id="UP001307168"/>
    </source>
</evidence>
<proteinExistence type="predicted"/>
<keyword evidence="2" id="KW-1185">Reference proteome</keyword>
<evidence type="ECO:0000313" key="1">
    <source>
        <dbReference type="EMBL" id="MEC0276810.1"/>
    </source>
</evidence>
<organism evidence="1 2">
    <name type="scientific">Peribacillus castrilensis</name>
    <dbReference type="NCBI Taxonomy" id="2897690"/>
    <lineage>
        <taxon>Bacteria</taxon>
        <taxon>Bacillati</taxon>
        <taxon>Bacillota</taxon>
        <taxon>Bacilli</taxon>
        <taxon>Bacillales</taxon>
        <taxon>Bacillaceae</taxon>
        <taxon>Peribacillus</taxon>
    </lineage>
</organism>
<reference evidence="1 2" key="1">
    <citation type="submission" date="2023-03" db="EMBL/GenBank/DDBJ databases">
        <title>Bacillus Genome Sequencing.</title>
        <authorList>
            <person name="Dunlap C."/>
        </authorList>
    </citation>
    <scope>NUCLEOTIDE SEQUENCE [LARGE SCALE GENOMIC DNA]</scope>
    <source>
        <strain evidence="1 2">B-41290</strain>
    </source>
</reference>
<sequence length="204" mass="22560">MIAYEKRQIILSEGQPVEVFDTSGLFLFKTNAIIGRATKTGQTEVSFEAHRKIQIIPDYDVPNGVTIKVITSKETFLAIATMVETYKGEKLATSIRMVETNANVTVTGTSETADENGNVFSAPVTKADNQPIHIQTVNAELKQYMQGILPNVQYLIYIPAIDLELLDKVTVHSVGRNIKVKVENIDYLSFPGLALLQVSTETRV</sequence>
<accession>A0AAW9NPE5</accession>
<name>A0AAW9NPE5_9BACI</name>
<dbReference type="Proteomes" id="UP001307168">
    <property type="component" value="Unassembled WGS sequence"/>
</dbReference>
<protein>
    <submittedName>
        <fullName evidence="1">Uncharacterized protein</fullName>
    </submittedName>
</protein>
<dbReference type="RefSeq" id="WP_367408351.1">
    <property type="nucleotide sequence ID" value="NZ_JARNBH010000042.1"/>
</dbReference>
<gene>
    <name evidence="1" type="ORF">P4706_27865</name>
</gene>
<comment type="caution">
    <text evidence="1">The sequence shown here is derived from an EMBL/GenBank/DDBJ whole genome shotgun (WGS) entry which is preliminary data.</text>
</comment>
<dbReference type="AlphaFoldDB" id="A0AAW9NPE5"/>